<gene>
    <name evidence="1" type="ORF">SFMTTN_2270</name>
</gene>
<protein>
    <submittedName>
        <fullName evidence="1">Uncharacterized protein</fullName>
    </submittedName>
</protein>
<dbReference type="EMBL" id="BGOW01000020">
    <property type="protein sequence ID" value="GBL46456.1"/>
    <property type="molecule type" value="Genomic_DNA"/>
</dbReference>
<dbReference type="AlphaFoldDB" id="A0A401JFS0"/>
<evidence type="ECO:0000313" key="2">
    <source>
        <dbReference type="Proteomes" id="UP000286806"/>
    </source>
</evidence>
<organism evidence="1 2">
    <name type="scientific">Sulfuriferula multivorans</name>
    <dbReference type="NCBI Taxonomy" id="1559896"/>
    <lineage>
        <taxon>Bacteria</taxon>
        <taxon>Pseudomonadati</taxon>
        <taxon>Pseudomonadota</taxon>
        <taxon>Betaproteobacteria</taxon>
        <taxon>Nitrosomonadales</taxon>
        <taxon>Sulfuricellaceae</taxon>
        <taxon>Sulfuriferula</taxon>
    </lineage>
</organism>
<dbReference type="Proteomes" id="UP000286806">
    <property type="component" value="Unassembled WGS sequence"/>
</dbReference>
<reference evidence="1 2" key="1">
    <citation type="journal article" date="2019" name="Front. Microbiol.">
        <title>Genomes of Neutrophilic Sulfur-Oxidizing Chemolithoautotrophs Representing 9 Proteobacterial Species From 8 Genera.</title>
        <authorList>
            <person name="Watanabe T."/>
            <person name="Kojima H."/>
            <person name="Umezawa K."/>
            <person name="Hori C."/>
            <person name="Takasuka T.E."/>
            <person name="Kato Y."/>
            <person name="Fukui M."/>
        </authorList>
    </citation>
    <scope>NUCLEOTIDE SEQUENCE [LARGE SCALE GENOMIC DNA]</scope>
    <source>
        <strain evidence="1 2">TTN</strain>
    </source>
</reference>
<comment type="caution">
    <text evidence="1">The sequence shown here is derived from an EMBL/GenBank/DDBJ whole genome shotgun (WGS) entry which is preliminary data.</text>
</comment>
<evidence type="ECO:0000313" key="1">
    <source>
        <dbReference type="EMBL" id="GBL46456.1"/>
    </source>
</evidence>
<keyword evidence="2" id="KW-1185">Reference proteome</keyword>
<name>A0A401JFS0_9PROT</name>
<sequence>MITVNGSLNFGVERDGVTHRDFVMRAPTIADAIEAIETAGPESSNLRLRMFKAAAQIESLGTLEKQEITGELLLALPEDDIEPIFAAQDEVGKKQKGLSQSSSLTPS</sequence>
<proteinExistence type="predicted"/>
<accession>A0A401JFS0</accession>
<dbReference type="RefSeq" id="WP_124705243.1">
    <property type="nucleotide sequence ID" value="NZ_BGOW01000020.1"/>
</dbReference>